<dbReference type="RefSeq" id="WP_161931469.1">
    <property type="nucleotide sequence ID" value="NZ_CP047901.1"/>
</dbReference>
<reference evidence="3" key="1">
    <citation type="journal article" date="2020" name="Microorganisms">
        <title>Complete Genome of a Member of a New Bacterial Lineage in the Microgenomates Group Reveals an Unusual Nucleotide Composition Disparity Between Two Strands of DNA and Limited Metabolic Potential.</title>
        <authorList>
            <person name="Kadnikov V.V."/>
            <person name="Mardanov A.V."/>
            <person name="Beletsky A.V."/>
            <person name="Karnachuk O.V."/>
            <person name="Ravin N.V."/>
        </authorList>
    </citation>
    <scope>NUCLEOTIDE SEQUENCE [LARGE SCALE GENOMIC DNA]</scope>
</reference>
<keyword evidence="1" id="KW-0175">Coiled coil</keyword>
<feature type="coiled-coil region" evidence="1">
    <location>
        <begin position="30"/>
        <end position="64"/>
    </location>
</feature>
<proteinExistence type="predicted"/>
<gene>
    <name evidence="2" type="ORF">MICH65_0080</name>
</gene>
<protein>
    <recommendedName>
        <fullName evidence="4">Septum formation initiator family protein</fullName>
    </recommendedName>
</protein>
<evidence type="ECO:0008006" key="4">
    <source>
        <dbReference type="Google" id="ProtNLM"/>
    </source>
</evidence>
<dbReference type="KEGG" id="caqa:MICH65_0080"/>
<evidence type="ECO:0000313" key="3">
    <source>
        <dbReference type="Proteomes" id="UP000463983"/>
    </source>
</evidence>
<evidence type="ECO:0000256" key="1">
    <source>
        <dbReference type="SAM" id="Coils"/>
    </source>
</evidence>
<keyword evidence="3" id="KW-1185">Reference proteome</keyword>
<dbReference type="Proteomes" id="UP000463983">
    <property type="component" value="Chromosome"/>
</dbReference>
<evidence type="ECO:0000313" key="2">
    <source>
        <dbReference type="EMBL" id="QHO63061.1"/>
    </source>
</evidence>
<dbReference type="AlphaFoldDB" id="A0A857NBX4"/>
<sequence>MAKRRQIVKVILLMVLVYLSWVLGRSLWDLYQAKDRLVEAEVNLEEVKAEQELLSARLEEVRSDEFKEKEVRDKLTRRLPGETVVLVPEVELVERGLREKNEEKRPNWQKWWDLFFGE</sequence>
<organism evidence="2 3">
    <name type="scientific">Candidatus Chazhemtobacterium aquaticus</name>
    <dbReference type="NCBI Taxonomy" id="2715735"/>
    <lineage>
        <taxon>Bacteria</taxon>
        <taxon>Candidatus Chazhemtobacteraceae</taxon>
        <taxon>Candidatus Chazhemtobacterium</taxon>
    </lineage>
</organism>
<accession>A0A857NBX4</accession>
<dbReference type="Pfam" id="PF04977">
    <property type="entry name" value="DivIC"/>
    <property type="match status" value="1"/>
</dbReference>
<dbReference type="EMBL" id="CP047901">
    <property type="protein sequence ID" value="QHO63061.1"/>
    <property type="molecule type" value="Genomic_DNA"/>
</dbReference>
<dbReference type="InterPro" id="IPR007060">
    <property type="entry name" value="FtsL/DivIC"/>
</dbReference>
<name>A0A857NBX4_9BACT</name>